<name>A0ABW0CSK6_STRCD</name>
<dbReference type="EMBL" id="JBHSKM010000022">
    <property type="protein sequence ID" value="MFC5217817.1"/>
    <property type="molecule type" value="Genomic_DNA"/>
</dbReference>
<sequence>MGTEPLDPGTAMAAYAAPPPRGAAFDAWRTWESRDGADGVIAAGILAANARNVQPWRFTVGDHSTRIDVYADLDRRQGALDPFDRELYVGLGCALENMVLAARARGHRPELSLMPDPARPEHAATLRLTPGERVPSELYDAIPHRRTNRGPFLRQSLPRPLLDEIAALAGDDSGGPDLLWFADGEGREVVARLLVEATEAVIADEGQSLAGHHWYRGTDREIERSRDGMTVDTQGMPPLMSTLGKRLPAPSRRTADRFWLRNTRTVHVATAAAFGMITVADSDDRAQRMRGGRLLQRIHLFATARQLAVGHLNMMTVRADRERELGLPPRFGKALEELVGDPGRQTLVTFRIGRPGRAAGTSPRRPVATVLGTDAG</sequence>
<evidence type="ECO:0000256" key="1">
    <source>
        <dbReference type="SAM" id="MobiDB-lite"/>
    </source>
</evidence>
<dbReference type="Proteomes" id="UP001596263">
    <property type="component" value="Unassembled WGS sequence"/>
</dbReference>
<gene>
    <name evidence="2" type="ORF">ACFPQ9_28690</name>
</gene>
<protein>
    <recommendedName>
        <fullName evidence="4">Nitroreductase</fullName>
    </recommendedName>
</protein>
<feature type="region of interest" description="Disordered" evidence="1">
    <location>
        <begin position="355"/>
        <end position="376"/>
    </location>
</feature>
<evidence type="ECO:0008006" key="4">
    <source>
        <dbReference type="Google" id="ProtNLM"/>
    </source>
</evidence>
<dbReference type="Gene3D" id="3.40.109.10">
    <property type="entry name" value="NADH Oxidase"/>
    <property type="match status" value="1"/>
</dbReference>
<dbReference type="SUPFAM" id="SSF55469">
    <property type="entry name" value="FMN-dependent nitroreductase-like"/>
    <property type="match status" value="1"/>
</dbReference>
<reference evidence="3" key="1">
    <citation type="journal article" date="2019" name="Int. J. Syst. Evol. Microbiol.">
        <title>The Global Catalogue of Microorganisms (GCM) 10K type strain sequencing project: providing services to taxonomists for standard genome sequencing and annotation.</title>
        <authorList>
            <consortium name="The Broad Institute Genomics Platform"/>
            <consortium name="The Broad Institute Genome Sequencing Center for Infectious Disease"/>
            <person name="Wu L."/>
            <person name="Ma J."/>
        </authorList>
    </citation>
    <scope>NUCLEOTIDE SEQUENCE [LARGE SCALE GENOMIC DNA]</scope>
    <source>
        <strain evidence="3">KCTC 42586</strain>
    </source>
</reference>
<accession>A0ABW0CSK6</accession>
<organism evidence="2 3">
    <name type="scientific">Streptomyces coerulescens</name>
    <dbReference type="NCBI Taxonomy" id="29304"/>
    <lineage>
        <taxon>Bacteria</taxon>
        <taxon>Bacillati</taxon>
        <taxon>Actinomycetota</taxon>
        <taxon>Actinomycetes</taxon>
        <taxon>Kitasatosporales</taxon>
        <taxon>Streptomycetaceae</taxon>
        <taxon>Streptomyces</taxon>
    </lineage>
</organism>
<proteinExistence type="predicted"/>
<evidence type="ECO:0000313" key="3">
    <source>
        <dbReference type="Proteomes" id="UP001596263"/>
    </source>
</evidence>
<evidence type="ECO:0000313" key="2">
    <source>
        <dbReference type="EMBL" id="MFC5217817.1"/>
    </source>
</evidence>
<dbReference type="RefSeq" id="WP_380859423.1">
    <property type="nucleotide sequence ID" value="NZ_JBHSKM010000022.1"/>
</dbReference>
<keyword evidence="3" id="KW-1185">Reference proteome</keyword>
<comment type="caution">
    <text evidence="2">The sequence shown here is derived from an EMBL/GenBank/DDBJ whole genome shotgun (WGS) entry which is preliminary data.</text>
</comment>
<dbReference type="InterPro" id="IPR000415">
    <property type="entry name" value="Nitroreductase-like"/>
</dbReference>